<keyword evidence="4" id="KW-1185">Reference proteome</keyword>
<dbReference type="EMBL" id="ML220132">
    <property type="protein sequence ID" value="TGZ79401.1"/>
    <property type="molecule type" value="Genomic_DNA"/>
</dbReference>
<dbReference type="Proteomes" id="UP000298138">
    <property type="component" value="Unassembled WGS sequence"/>
</dbReference>
<protein>
    <recommendedName>
        <fullName evidence="2">SAP domain-containing protein</fullName>
    </recommendedName>
</protein>
<evidence type="ECO:0000256" key="1">
    <source>
        <dbReference type="SAM" id="MobiDB-lite"/>
    </source>
</evidence>
<dbReference type="PROSITE" id="PS50800">
    <property type="entry name" value="SAP"/>
    <property type="match status" value="1"/>
</dbReference>
<dbReference type="SMART" id="SM00513">
    <property type="entry name" value="SAP"/>
    <property type="match status" value="1"/>
</dbReference>
<dbReference type="Gene3D" id="1.10.720.30">
    <property type="entry name" value="SAP domain"/>
    <property type="match status" value="1"/>
</dbReference>
<organism evidence="3 4">
    <name type="scientific">Ascodesmis nigricans</name>
    <dbReference type="NCBI Taxonomy" id="341454"/>
    <lineage>
        <taxon>Eukaryota</taxon>
        <taxon>Fungi</taxon>
        <taxon>Dikarya</taxon>
        <taxon>Ascomycota</taxon>
        <taxon>Pezizomycotina</taxon>
        <taxon>Pezizomycetes</taxon>
        <taxon>Pezizales</taxon>
        <taxon>Ascodesmidaceae</taxon>
        <taxon>Ascodesmis</taxon>
    </lineage>
</organism>
<reference evidence="3 4" key="1">
    <citation type="submission" date="2019-04" db="EMBL/GenBank/DDBJ databases">
        <title>Comparative genomics and transcriptomics to analyze fruiting body development in filamentous ascomycetes.</title>
        <authorList>
            <consortium name="DOE Joint Genome Institute"/>
            <person name="Lutkenhaus R."/>
            <person name="Traeger S."/>
            <person name="Breuer J."/>
            <person name="Kuo A."/>
            <person name="Lipzen A."/>
            <person name="Pangilinan J."/>
            <person name="Dilworth D."/>
            <person name="Sandor L."/>
            <person name="Poggeler S."/>
            <person name="Barry K."/>
            <person name="Grigoriev I.V."/>
            <person name="Nowrousian M."/>
        </authorList>
    </citation>
    <scope>NUCLEOTIDE SEQUENCE [LARGE SCALE GENOMIC DNA]</scope>
    <source>
        <strain evidence="3 4">CBS 389.68</strain>
    </source>
</reference>
<name>A0A4S2MQA8_9PEZI</name>
<dbReference type="InterPro" id="IPR003034">
    <property type="entry name" value="SAP_dom"/>
</dbReference>
<feature type="region of interest" description="Disordered" evidence="1">
    <location>
        <begin position="233"/>
        <end position="400"/>
    </location>
</feature>
<proteinExistence type="predicted"/>
<evidence type="ECO:0000313" key="3">
    <source>
        <dbReference type="EMBL" id="TGZ79401.1"/>
    </source>
</evidence>
<feature type="domain" description="SAP" evidence="2">
    <location>
        <begin position="575"/>
        <end position="609"/>
    </location>
</feature>
<evidence type="ECO:0000259" key="2">
    <source>
        <dbReference type="PROSITE" id="PS50800"/>
    </source>
</evidence>
<sequence length="612" mass="67632">MEVFRIDDNHDPTLDLNPPLTHKPPSQAAAEIARKNVEQTIVATPSSAEPDDDPEVRINRLLEELLRLSRHHSSNNEDYPTPAYRTLINTLRSIVHGFSHGDGPCNLHLGEGVIERHIRCCNEKWGVVMERFVEREMREVVENLMIVASWLKDEEDYDSNRLDEMVKMVEGVVKTETKRVFEEHGRKREREEQIVGQVAERKKVETLEEKIDEDADAAGEVVMDELTVMMEEDNPKFEEPQQEETRIPTEAEKYGVTTTFDEMDVETMDTTQPLPETDTNKQTSGDELQDHPPAQDTLPSGGDPLDDYRSPPPPLTTFSREYISQPYAPQIGANSPYQTGPSTPPPESTSSDKGSENERATSHSPLSNLAISPHSSQAFILHNRPSTPPQDSSTSPPPRKFRRVSLVDREPASFASTSQSFSPINPSIPSTSLYVPMSDQQQQQQDLELAKRSAAEQEYRYQQFQRHQEQQQRNSLQMEPEQVVALGYATSPSTTSRYGSFSTVPGAAPTRGSFSGEAGAGGGARAGEYTAPGSTAPTGPAGPNTYGSVGGGAGAGVGGYTAKNETSEKKDLNWLKSLRVAELKEELRERGCPVSGLKADLTVRLGRKMGLM</sequence>
<dbReference type="SUPFAM" id="SSF68906">
    <property type="entry name" value="SAP domain"/>
    <property type="match status" value="1"/>
</dbReference>
<dbReference type="InParanoid" id="A0A4S2MQA8"/>
<dbReference type="AlphaFoldDB" id="A0A4S2MQA8"/>
<accession>A0A4S2MQA8</accession>
<feature type="compositionally biased region" description="Basic and acidic residues" evidence="1">
    <location>
        <begin position="1"/>
        <end position="13"/>
    </location>
</feature>
<feature type="compositionally biased region" description="Basic and acidic residues" evidence="1">
    <location>
        <begin position="233"/>
        <end position="253"/>
    </location>
</feature>
<evidence type="ECO:0000313" key="4">
    <source>
        <dbReference type="Proteomes" id="UP000298138"/>
    </source>
</evidence>
<gene>
    <name evidence="3" type="ORF">EX30DRAFT_112973</name>
</gene>
<dbReference type="Pfam" id="PF02037">
    <property type="entry name" value="SAP"/>
    <property type="match status" value="1"/>
</dbReference>
<feature type="compositionally biased region" description="Polar residues" evidence="1">
    <location>
        <begin position="362"/>
        <end position="378"/>
    </location>
</feature>
<feature type="region of interest" description="Disordered" evidence="1">
    <location>
        <begin position="1"/>
        <end position="27"/>
    </location>
</feature>
<dbReference type="InterPro" id="IPR036361">
    <property type="entry name" value="SAP_dom_sf"/>
</dbReference>